<dbReference type="InterPro" id="IPR029063">
    <property type="entry name" value="SAM-dependent_MTases_sf"/>
</dbReference>
<accession>A0A5C5UIW8</accession>
<protein>
    <submittedName>
        <fullName evidence="1">Class I SAM-dependent methyltransferase</fullName>
    </submittedName>
</protein>
<comment type="caution">
    <text evidence="1">The sequence shown here is derived from an EMBL/GenBank/DDBJ whole genome shotgun (WGS) entry which is preliminary data.</text>
</comment>
<dbReference type="Proteomes" id="UP000320791">
    <property type="component" value="Unassembled WGS sequence"/>
</dbReference>
<keyword evidence="1" id="KW-0489">Methyltransferase</keyword>
<proteinExistence type="predicted"/>
<keyword evidence="2" id="KW-1185">Reference proteome</keyword>
<keyword evidence="1" id="KW-0808">Transferase</keyword>
<reference evidence="1 2" key="1">
    <citation type="submission" date="2019-08" db="EMBL/GenBank/DDBJ databases">
        <authorList>
            <person name="Lei W."/>
        </authorList>
    </citation>
    <scope>NUCLEOTIDE SEQUENCE [LARGE SCALE GENOMIC DNA]</scope>
    <source>
        <strain evidence="1 2">CCUG 58627</strain>
    </source>
</reference>
<dbReference type="RefSeq" id="WP_146324273.1">
    <property type="nucleotide sequence ID" value="NZ_BAABLR010000072.1"/>
</dbReference>
<dbReference type="EMBL" id="VOHM01000011">
    <property type="protein sequence ID" value="TWT25562.1"/>
    <property type="molecule type" value="Genomic_DNA"/>
</dbReference>
<dbReference type="PANTHER" id="PTHR43861">
    <property type="entry name" value="TRANS-ACONITATE 2-METHYLTRANSFERASE-RELATED"/>
    <property type="match status" value="1"/>
</dbReference>
<evidence type="ECO:0000313" key="2">
    <source>
        <dbReference type="Proteomes" id="UP000320791"/>
    </source>
</evidence>
<dbReference type="OrthoDB" id="5174037at2"/>
<dbReference type="Pfam" id="PF13489">
    <property type="entry name" value="Methyltransf_23"/>
    <property type="match status" value="1"/>
</dbReference>
<dbReference type="SUPFAM" id="SSF53335">
    <property type="entry name" value="S-adenosyl-L-methionine-dependent methyltransferases"/>
    <property type="match status" value="1"/>
</dbReference>
<gene>
    <name evidence="1" type="ORF">FRX94_06230</name>
</gene>
<evidence type="ECO:0000313" key="1">
    <source>
        <dbReference type="EMBL" id="TWT25562.1"/>
    </source>
</evidence>
<dbReference type="PANTHER" id="PTHR43861:SF1">
    <property type="entry name" value="TRANS-ACONITATE 2-METHYLTRANSFERASE"/>
    <property type="match status" value="1"/>
</dbReference>
<dbReference type="AlphaFoldDB" id="A0A5C5UIW8"/>
<dbReference type="GO" id="GO:0032259">
    <property type="term" value="P:methylation"/>
    <property type="evidence" value="ECO:0007669"/>
    <property type="project" value="UniProtKB-KW"/>
</dbReference>
<organism evidence="1 2">
    <name type="scientific">Corynebacterium canis</name>
    <dbReference type="NCBI Taxonomy" id="679663"/>
    <lineage>
        <taxon>Bacteria</taxon>
        <taxon>Bacillati</taxon>
        <taxon>Actinomycetota</taxon>
        <taxon>Actinomycetes</taxon>
        <taxon>Mycobacteriales</taxon>
        <taxon>Corynebacteriaceae</taxon>
        <taxon>Corynebacterium</taxon>
    </lineage>
</organism>
<dbReference type="GO" id="GO:0008168">
    <property type="term" value="F:methyltransferase activity"/>
    <property type="evidence" value="ECO:0007669"/>
    <property type="project" value="UniProtKB-KW"/>
</dbReference>
<dbReference type="Gene3D" id="3.40.50.150">
    <property type="entry name" value="Vaccinia Virus protein VP39"/>
    <property type="match status" value="1"/>
</dbReference>
<name>A0A5C5UIW8_9CORY</name>
<sequence length="228" mass="25477">MGTLTNWLSNTSLYLKYYERSIHPRFIRKYARQELGHEQIYQRLIQLAGDRRCDKEQGRIGDLACGTGWYSRALAQDPQRQQWRIVGLDLSPRAVAFARQKAKEILSPAEVARVRYEIADLAKGDLTAYGEFDELWLCGAIHQIPDAAEALRQVSAMLAAHGNVMVQTFLDHPDIDEAIDRAALAKFGHRIFDSDEWAELLAGAGFAPVAAQQFGLVHLTVLGKKAGA</sequence>
<dbReference type="CDD" id="cd02440">
    <property type="entry name" value="AdoMet_MTases"/>
    <property type="match status" value="1"/>
</dbReference>